<evidence type="ECO:0000313" key="4">
    <source>
        <dbReference type="Proteomes" id="UP000294562"/>
    </source>
</evidence>
<dbReference type="InterPro" id="IPR009739">
    <property type="entry name" value="LprI-like_N"/>
</dbReference>
<comment type="caution">
    <text evidence="3">The sequence shown here is derived from an EMBL/GenBank/DDBJ whole genome shotgun (WGS) entry which is preliminary data.</text>
</comment>
<name>A0A4R6AMF2_9RHOB</name>
<feature type="chain" id="PRO_5020391305" evidence="1">
    <location>
        <begin position="30"/>
        <end position="208"/>
    </location>
</feature>
<dbReference type="GO" id="GO:0005576">
    <property type="term" value="C:extracellular region"/>
    <property type="evidence" value="ECO:0007669"/>
    <property type="project" value="TreeGrafter"/>
</dbReference>
<keyword evidence="4" id="KW-1185">Reference proteome</keyword>
<protein>
    <submittedName>
        <fullName evidence="3">DUF1311 domain-containing protein</fullName>
    </submittedName>
</protein>
<feature type="domain" description="Lysozyme inhibitor LprI-like N-terminal" evidence="2">
    <location>
        <begin position="37"/>
        <end position="120"/>
    </location>
</feature>
<dbReference type="Gene3D" id="1.20.1270.180">
    <property type="match status" value="1"/>
</dbReference>
<reference evidence="3 4" key="1">
    <citation type="submission" date="2019-03" db="EMBL/GenBank/DDBJ databases">
        <title>Rhodobacteraceae bacterium SM1902, a new member of the family Rhodobacteraceae isolated from Yantai.</title>
        <authorList>
            <person name="Sun Y."/>
        </authorList>
    </citation>
    <scope>NUCLEOTIDE SEQUENCE [LARGE SCALE GENOMIC DNA]</scope>
    <source>
        <strain evidence="3 4">SM1902</strain>
    </source>
</reference>
<sequence length="208" mass="22242">MISFSNTTKSAAAWIYTAALAFLATSAAAQDGPSFDCAKAESSVEELLCDDPALAALDRRLATTYAAAQAAASGLDAGAEDAAANLRAMQRGWIKGRDECWKAADLADCVRASYEMRAGQLTALWMLEDPVETVFWQCGNSPADELVTMRFTAEIPTLRLERGDTVAYAVQSPDSSVFYGDFGVTLTLEDGSAVLEMPQGTETRCTPR</sequence>
<accession>A0A4R6AMF2</accession>
<keyword evidence="1" id="KW-0732">Signal</keyword>
<dbReference type="Proteomes" id="UP000294562">
    <property type="component" value="Unassembled WGS sequence"/>
</dbReference>
<dbReference type="Pfam" id="PF07007">
    <property type="entry name" value="LprI"/>
    <property type="match status" value="1"/>
</dbReference>
<dbReference type="PANTHER" id="PTHR37549">
    <property type="entry name" value="LIPOPROTEIN LPRI"/>
    <property type="match status" value="1"/>
</dbReference>
<proteinExistence type="predicted"/>
<evidence type="ECO:0000259" key="2">
    <source>
        <dbReference type="Pfam" id="PF07007"/>
    </source>
</evidence>
<dbReference type="EMBL" id="SMZO01000068">
    <property type="protein sequence ID" value="TDL84464.1"/>
    <property type="molecule type" value="Genomic_DNA"/>
</dbReference>
<dbReference type="AlphaFoldDB" id="A0A4R6AMF2"/>
<gene>
    <name evidence="3" type="ORF">E2L05_18165</name>
</gene>
<dbReference type="OrthoDB" id="5565855at2"/>
<dbReference type="InterPro" id="IPR052755">
    <property type="entry name" value="Lysozyme_Inhibitor_LprI"/>
</dbReference>
<feature type="signal peptide" evidence="1">
    <location>
        <begin position="1"/>
        <end position="29"/>
    </location>
</feature>
<dbReference type="PANTHER" id="PTHR37549:SF1">
    <property type="entry name" value="LIPOPROTEIN LPRI"/>
    <property type="match status" value="1"/>
</dbReference>
<evidence type="ECO:0000313" key="3">
    <source>
        <dbReference type="EMBL" id="TDL84464.1"/>
    </source>
</evidence>
<organism evidence="3 4">
    <name type="scientific">Meridianimarinicoccus aquatilis</name>
    <dbReference type="NCBI Taxonomy" id="2552766"/>
    <lineage>
        <taxon>Bacteria</taxon>
        <taxon>Pseudomonadati</taxon>
        <taxon>Pseudomonadota</taxon>
        <taxon>Alphaproteobacteria</taxon>
        <taxon>Rhodobacterales</taxon>
        <taxon>Paracoccaceae</taxon>
        <taxon>Meridianimarinicoccus</taxon>
    </lineage>
</organism>
<evidence type="ECO:0000256" key="1">
    <source>
        <dbReference type="SAM" id="SignalP"/>
    </source>
</evidence>
<dbReference type="RefSeq" id="WP_133344224.1">
    <property type="nucleotide sequence ID" value="NZ_SMZO01000068.1"/>
</dbReference>